<dbReference type="RefSeq" id="YP_007007946.1">
    <property type="nucleotide sequence ID" value="NC_019529.1"/>
</dbReference>
<name>H6WXL4_9CAUD</name>
<keyword evidence="2" id="KW-1185">Reference proteome</keyword>
<dbReference type="KEGG" id="vg:14013389"/>
<evidence type="ECO:0000313" key="2">
    <source>
        <dbReference type="Proteomes" id="UP000007520"/>
    </source>
</evidence>
<protein>
    <submittedName>
        <fullName evidence="1">Uncharacterized protein</fullName>
    </submittedName>
</protein>
<gene>
    <name evidence="1" type="ORF">pVp-1_0123</name>
</gene>
<organism evidence="1 2">
    <name type="scientific">Vibrio phage pVp-1</name>
    <dbReference type="NCBI Taxonomy" id="1150989"/>
    <lineage>
        <taxon>Viruses</taxon>
        <taxon>Duplodnaviria</taxon>
        <taxon>Heunggongvirae</taxon>
        <taxon>Uroviricota</taxon>
        <taxon>Caudoviricetes</taxon>
        <taxon>Demerecviridae</taxon>
        <taxon>Ermolyevavirinae</taxon>
        <taxon>Vipunavirus</taxon>
        <taxon>Vipunavirus pVp1</taxon>
    </lineage>
</organism>
<reference evidence="1 2" key="1">
    <citation type="journal article" date="2012" name="J. Virol.">
        <title>Complete Genome Sequence of a Novel Marine Siphovirus, pVp-1, Infecting Vibrio parahaemolyticus.</title>
        <authorList>
            <person name="Kim J.H."/>
            <person name="Jun J.W."/>
            <person name="Choresca C.H."/>
            <person name="Shin S.P."/>
            <person name="Han J.E."/>
            <person name="Park S.C."/>
        </authorList>
    </citation>
    <scope>NUCLEOTIDE SEQUENCE [LARGE SCALE GENOMIC DNA]</scope>
</reference>
<evidence type="ECO:0000313" key="1">
    <source>
        <dbReference type="EMBL" id="AFB83980.1"/>
    </source>
</evidence>
<dbReference type="EMBL" id="JQ340389">
    <property type="protein sequence ID" value="AFB83980.1"/>
    <property type="molecule type" value="Genomic_DNA"/>
</dbReference>
<sequence>MNLTQNQVLKLSIIYKVYKGITKISELDDDDKIVFATCTKRCMNTSKGEKERWAPDWQALGFSKLGSKERDAIWKRIAEFVHQAVQTKQSLPRKTMAAQWEDFAELDEDTIKCINKEETSFQNVYNIYEGTKKVVHKRQIEKLSDKLGGESADAKVIEVLKKLNPTIPQIAAIQRYINIAVRNKTKARIDMFLLPEHILELRNKFREKEFSTIPLISFKKDAEKIIANLGLCGYRMALVEPVKNKQGDIAFYKPKEILDVLQVKLLQTNELMGLASIYKHEGRPTQMFLGTTGDTVKTRITPKQYIDLILQRYEANKEVIDKYIDKPKSFYIKSIKDEPYQWNYEAIALDIFHNEKLALNPELFMLVPIFQDKEPVEWLNEI</sequence>
<accession>H6WXL4</accession>
<proteinExistence type="predicted"/>
<dbReference type="Proteomes" id="UP000007520">
    <property type="component" value="Segment"/>
</dbReference>
<dbReference type="GeneID" id="14013389"/>